<reference evidence="1" key="1">
    <citation type="submission" date="2022-02" db="EMBL/GenBank/DDBJ databases">
        <authorList>
            <person name="Lee M."/>
            <person name="Kim S.-J."/>
            <person name="Jung M.-Y."/>
        </authorList>
    </citation>
    <scope>NUCLEOTIDE SEQUENCE</scope>
    <source>
        <strain evidence="1">JHP9</strain>
    </source>
</reference>
<dbReference type="RefSeq" id="WP_249737756.1">
    <property type="nucleotide sequence ID" value="NZ_JAKNCJ010000004.1"/>
</dbReference>
<accession>A0ABT0R182</accession>
<evidence type="ECO:0000313" key="1">
    <source>
        <dbReference type="EMBL" id="MCL6423682.1"/>
    </source>
</evidence>
<name>A0ABT0R182_9MICO</name>
<organism evidence="1 2">
    <name type="scientific">Brachybacterium equifaecis</name>
    <dbReference type="NCBI Taxonomy" id="2910770"/>
    <lineage>
        <taxon>Bacteria</taxon>
        <taxon>Bacillati</taxon>
        <taxon>Actinomycetota</taxon>
        <taxon>Actinomycetes</taxon>
        <taxon>Micrococcales</taxon>
        <taxon>Dermabacteraceae</taxon>
        <taxon>Brachybacterium</taxon>
    </lineage>
</organism>
<dbReference type="EMBL" id="JAKNCJ010000004">
    <property type="protein sequence ID" value="MCL6423682.1"/>
    <property type="molecule type" value="Genomic_DNA"/>
</dbReference>
<gene>
    <name evidence="1" type="ORF">Bequi_09830</name>
</gene>
<dbReference type="Proteomes" id="UP001203761">
    <property type="component" value="Unassembled WGS sequence"/>
</dbReference>
<proteinExistence type="predicted"/>
<protein>
    <submittedName>
        <fullName evidence="1">Uncharacterized protein</fullName>
    </submittedName>
</protein>
<sequence>MTDHRTIRALATVRCAAERAWKGPDDRERARRWIGLTLAVLDPWAAMADAKDAIRRLARRRRAIPDAPVFTKAEQE</sequence>
<keyword evidence="2" id="KW-1185">Reference proteome</keyword>
<evidence type="ECO:0000313" key="2">
    <source>
        <dbReference type="Proteomes" id="UP001203761"/>
    </source>
</evidence>
<comment type="caution">
    <text evidence="1">The sequence shown here is derived from an EMBL/GenBank/DDBJ whole genome shotgun (WGS) entry which is preliminary data.</text>
</comment>